<keyword evidence="4" id="KW-1185">Reference proteome</keyword>
<dbReference type="PANTHER" id="PTHR31977">
    <property type="entry name" value="UPF0696 PROTEIN C11ORF68"/>
    <property type="match status" value="1"/>
</dbReference>
<evidence type="ECO:0000256" key="1">
    <source>
        <dbReference type="ARBA" id="ARBA00010568"/>
    </source>
</evidence>
<comment type="similarity">
    <text evidence="1">Belongs to the UPF0696 family.</text>
</comment>
<reference evidence="3" key="1">
    <citation type="submission" date="2019-07" db="EMBL/GenBank/DDBJ databases">
        <authorList>
            <person name="Palmer J.M."/>
        </authorList>
    </citation>
    <scope>NUCLEOTIDE SEQUENCE</scope>
    <source>
        <strain evidence="3">PC9</strain>
    </source>
</reference>
<dbReference type="PANTHER" id="PTHR31977:SF1">
    <property type="entry name" value="UPF0696 PROTEIN C11ORF68"/>
    <property type="match status" value="1"/>
</dbReference>
<evidence type="ECO:0000313" key="3">
    <source>
        <dbReference type="EMBL" id="KAF7428714.1"/>
    </source>
</evidence>
<dbReference type="RefSeq" id="XP_036631086.1">
    <property type="nucleotide sequence ID" value="XM_036777466.1"/>
</dbReference>
<feature type="compositionally biased region" description="Basic and acidic residues" evidence="2">
    <location>
        <begin position="318"/>
        <end position="338"/>
    </location>
</feature>
<dbReference type="GeneID" id="59377761"/>
<dbReference type="Proteomes" id="UP000623687">
    <property type="component" value="Unassembled WGS sequence"/>
</dbReference>
<feature type="compositionally biased region" description="Acidic residues" evidence="2">
    <location>
        <begin position="354"/>
        <end position="366"/>
    </location>
</feature>
<accession>A0A8H6ZV39</accession>
<dbReference type="Gene3D" id="3.30.760.10">
    <property type="entry name" value="RNA Cap, Translation Initiation Factor Eif4e"/>
    <property type="match status" value="1"/>
</dbReference>
<gene>
    <name evidence="3" type="ORF">PC9H_007943</name>
</gene>
<protein>
    <submittedName>
        <fullName evidence="3">Uncharacterized protein</fullName>
    </submittedName>
</protein>
<evidence type="ECO:0000256" key="2">
    <source>
        <dbReference type="SAM" id="MobiDB-lite"/>
    </source>
</evidence>
<name>A0A8H6ZV39_PLEOS</name>
<dbReference type="EMBL" id="JACETU010000005">
    <property type="protein sequence ID" value="KAF7428714.1"/>
    <property type="molecule type" value="Genomic_DNA"/>
</dbReference>
<evidence type="ECO:0000313" key="4">
    <source>
        <dbReference type="Proteomes" id="UP000623687"/>
    </source>
</evidence>
<organism evidence="3 4">
    <name type="scientific">Pleurotus ostreatus</name>
    <name type="common">Oyster mushroom</name>
    <name type="synonym">White-rot fungus</name>
    <dbReference type="NCBI Taxonomy" id="5322"/>
    <lineage>
        <taxon>Eukaryota</taxon>
        <taxon>Fungi</taxon>
        <taxon>Dikarya</taxon>
        <taxon>Basidiomycota</taxon>
        <taxon>Agaricomycotina</taxon>
        <taxon>Agaricomycetes</taxon>
        <taxon>Agaricomycetidae</taxon>
        <taxon>Agaricales</taxon>
        <taxon>Pleurotineae</taxon>
        <taxon>Pleurotaceae</taxon>
        <taxon>Pleurotus</taxon>
    </lineage>
</organism>
<dbReference type="AlphaFoldDB" id="A0A8H6ZV39"/>
<dbReference type="OrthoDB" id="10067381at2759"/>
<dbReference type="Pfam" id="PF08939">
    <property type="entry name" value="Bles03"/>
    <property type="match status" value="1"/>
</dbReference>
<feature type="compositionally biased region" description="Basic residues" evidence="2">
    <location>
        <begin position="370"/>
        <end position="384"/>
    </location>
</feature>
<dbReference type="SUPFAM" id="SSF55418">
    <property type="entry name" value="eIF4e-like"/>
    <property type="match status" value="1"/>
</dbReference>
<dbReference type="InterPro" id="IPR023398">
    <property type="entry name" value="TIF_eIF4e-like"/>
</dbReference>
<dbReference type="InterPro" id="IPR015034">
    <property type="entry name" value="Bles03"/>
</dbReference>
<sequence length="404" mass="44626">MAAEDLIDLLNKYSWSSKHEFTLDEFLNKYRPSMVQNDGTKPWIWVNGSKGRDFDAEAQNAACEEGAQYLNEVTARVEEIKNDPSIPVRSNKKTGAKSKKELREQVQATATEKLKEISLKHKYVCGKWLVFAAADKVDVIWKGIATSLVSGPLAETSAFQAKVATSPQEENPNYQHVICVYMPDVYDKDAATKVMRVLLRNHGLNLSGVKSDMYTSLGIDSKHPSGIPSTASAIWKNTSLMKDAEIKELKEAFFAELSTAKPKATEDKEQKGASGDEEKTHIGGSSTKKATAKPGPKLKKKVADDPFASDNDADEQAENTKADSKVGEKPKAVADKKIAAKPAPKLMKKKVVDDDFASDDDMDEEEAPKAKAKGKKSTVVKRRKSFSDDDEDLDERRKKPRGKK</sequence>
<proteinExistence type="inferred from homology"/>
<feature type="region of interest" description="Disordered" evidence="2">
    <location>
        <begin position="261"/>
        <end position="404"/>
    </location>
</feature>
<comment type="caution">
    <text evidence="3">The sequence shown here is derived from an EMBL/GenBank/DDBJ whole genome shotgun (WGS) entry which is preliminary data.</text>
</comment>
<dbReference type="VEuPathDB" id="FungiDB:PC9H_007943"/>
<feature type="compositionally biased region" description="Basic and acidic residues" evidence="2">
    <location>
        <begin position="263"/>
        <end position="281"/>
    </location>
</feature>